<sequence>MSVFVDLTGEFDYGDLAAWQRMDELAHNDDFFNDLLTGAQDIDNNLNFNNAKYIRGEVFATGAWKNLIGLDGSDVCQVGVAGTEVHLPQDPVSALGAVTKQMLEAATMFQFQAIASGSEGLSGSLLTILNIASGKGIIHGIYAKKATTNGTLRIKITIDGSANIDDTSGDIPINDIGVMTPYGTMEDTDYADLEVAIKAGVPFLIHIPYNASIKVEAAGG</sequence>
<organism evidence="1">
    <name type="scientific">marine sediment metagenome</name>
    <dbReference type="NCBI Taxonomy" id="412755"/>
    <lineage>
        <taxon>unclassified sequences</taxon>
        <taxon>metagenomes</taxon>
        <taxon>ecological metagenomes</taxon>
    </lineage>
</organism>
<feature type="non-terminal residue" evidence="1">
    <location>
        <position position="220"/>
    </location>
</feature>
<evidence type="ECO:0000313" key="1">
    <source>
        <dbReference type="EMBL" id="GAF72907.1"/>
    </source>
</evidence>
<proteinExistence type="predicted"/>
<comment type="caution">
    <text evidence="1">The sequence shown here is derived from an EMBL/GenBank/DDBJ whole genome shotgun (WGS) entry which is preliminary data.</text>
</comment>
<dbReference type="AlphaFoldDB" id="X0SAE0"/>
<protein>
    <submittedName>
        <fullName evidence="1">Uncharacterized protein</fullName>
    </submittedName>
</protein>
<accession>X0SAE0</accession>
<dbReference type="EMBL" id="BARS01004093">
    <property type="protein sequence ID" value="GAF72907.1"/>
    <property type="molecule type" value="Genomic_DNA"/>
</dbReference>
<name>X0SAE0_9ZZZZ</name>
<reference evidence="1" key="1">
    <citation type="journal article" date="2014" name="Front. Microbiol.">
        <title>High frequency of phylogenetically diverse reductive dehalogenase-homologous genes in deep subseafloor sedimentary metagenomes.</title>
        <authorList>
            <person name="Kawai M."/>
            <person name="Futagami T."/>
            <person name="Toyoda A."/>
            <person name="Takaki Y."/>
            <person name="Nishi S."/>
            <person name="Hori S."/>
            <person name="Arai W."/>
            <person name="Tsubouchi T."/>
            <person name="Morono Y."/>
            <person name="Uchiyama I."/>
            <person name="Ito T."/>
            <person name="Fujiyama A."/>
            <person name="Inagaki F."/>
            <person name="Takami H."/>
        </authorList>
    </citation>
    <scope>NUCLEOTIDE SEQUENCE</scope>
    <source>
        <strain evidence="1">Expedition CK06-06</strain>
    </source>
</reference>
<gene>
    <name evidence="1" type="ORF">S01H1_07979</name>
</gene>